<dbReference type="Proteomes" id="UP000887564">
    <property type="component" value="Unplaced"/>
</dbReference>
<evidence type="ECO:0000313" key="2">
    <source>
        <dbReference type="WBParaSite" id="PEQ_0000731701-mRNA-1"/>
    </source>
</evidence>
<protein>
    <submittedName>
        <fullName evidence="2">Uncharacterized protein</fullName>
    </submittedName>
</protein>
<keyword evidence="1" id="KW-1185">Reference proteome</keyword>
<reference evidence="2" key="1">
    <citation type="submission" date="2022-11" db="UniProtKB">
        <authorList>
            <consortium name="WormBaseParasite"/>
        </authorList>
    </citation>
    <scope>IDENTIFICATION</scope>
</reference>
<accession>A0A914RLK0</accession>
<organism evidence="1 2">
    <name type="scientific">Parascaris equorum</name>
    <name type="common">Equine roundworm</name>
    <dbReference type="NCBI Taxonomy" id="6256"/>
    <lineage>
        <taxon>Eukaryota</taxon>
        <taxon>Metazoa</taxon>
        <taxon>Ecdysozoa</taxon>
        <taxon>Nematoda</taxon>
        <taxon>Chromadorea</taxon>
        <taxon>Rhabditida</taxon>
        <taxon>Spirurina</taxon>
        <taxon>Ascaridomorpha</taxon>
        <taxon>Ascaridoidea</taxon>
        <taxon>Ascarididae</taxon>
        <taxon>Parascaris</taxon>
    </lineage>
</organism>
<dbReference type="AlphaFoldDB" id="A0A914RLK0"/>
<evidence type="ECO:0000313" key="1">
    <source>
        <dbReference type="Proteomes" id="UP000887564"/>
    </source>
</evidence>
<proteinExistence type="predicted"/>
<sequence>MAEEGWHCPVVVLSFVKTNIRCERGGTDCSIELVGTGWRKGGLSESKVLDTLTANKGSITAIFPDSLFTGDEPEMHKPIIVKSTALQNLLRRGIICQRR</sequence>
<dbReference type="WBParaSite" id="PEQ_0000731701-mRNA-1">
    <property type="protein sequence ID" value="PEQ_0000731701-mRNA-1"/>
    <property type="gene ID" value="PEQ_0000731701"/>
</dbReference>
<name>A0A914RLK0_PAREQ</name>